<dbReference type="PROSITE" id="PS00678">
    <property type="entry name" value="WD_REPEATS_1"/>
    <property type="match status" value="1"/>
</dbReference>
<evidence type="ECO:0000256" key="1">
    <source>
        <dbReference type="ARBA" id="ARBA00004496"/>
    </source>
</evidence>
<dbReference type="RefSeq" id="XP_030843749.1">
    <property type="nucleotide sequence ID" value="XM_030987889.1"/>
</dbReference>
<dbReference type="SMART" id="SM00320">
    <property type="entry name" value="WD40"/>
    <property type="match status" value="6"/>
</dbReference>
<dbReference type="Pfam" id="PF00400">
    <property type="entry name" value="WD40"/>
    <property type="match status" value="4"/>
</dbReference>
<reference evidence="7" key="1">
    <citation type="submission" date="2015-02" db="EMBL/GenBank/DDBJ databases">
        <title>Genome sequencing for Strongylocentrotus purpuratus.</title>
        <authorList>
            <person name="Murali S."/>
            <person name="Liu Y."/>
            <person name="Vee V."/>
            <person name="English A."/>
            <person name="Wang M."/>
            <person name="Skinner E."/>
            <person name="Han Y."/>
            <person name="Muzny D.M."/>
            <person name="Worley K.C."/>
            <person name="Gibbs R.A."/>
        </authorList>
    </citation>
    <scope>NUCLEOTIDE SEQUENCE</scope>
</reference>
<dbReference type="EnsemblMetazoa" id="XM_030987889">
    <property type="protein sequence ID" value="XP_030843749"/>
    <property type="gene ID" value="LOC100890916"/>
</dbReference>
<feature type="repeat" description="WD" evidence="5">
    <location>
        <begin position="104"/>
        <end position="145"/>
    </location>
</feature>
<comment type="subcellular location">
    <subcellularLocation>
        <location evidence="1">Cytoplasm</location>
    </subcellularLocation>
</comment>
<dbReference type="PROSITE" id="PS50082">
    <property type="entry name" value="WD_REPEATS_2"/>
    <property type="match status" value="2"/>
</dbReference>
<evidence type="ECO:0000256" key="3">
    <source>
        <dbReference type="ARBA" id="ARBA00022574"/>
    </source>
</evidence>
<dbReference type="GO" id="GO:0005737">
    <property type="term" value="C:cytoplasm"/>
    <property type="evidence" value="ECO:0007669"/>
    <property type="project" value="UniProtKB-SubCell"/>
</dbReference>
<sequence length="318" mass="34815">MTSPDHNEPGAMETYLEAIQHNRDGSVILAASGLTGRLWTGSLWYYEDSTSAPDVNRCSAGVRTEAGITDVEWIDENRLAIGSDTGAIEIWQLESNAFRNLFYLYEHDSAVNSVSVNSNKTRVISGSSDRLIKLWDLATQRSIGTLNVHTAKVEQLACSPNELEVFVSCSQDGSVMLWDMRKAKPAQRLSCPSGLPTSVVWKPGESYVIAVGDESGSITLLDARSHQNAAIVTSAHTRAVHRLAFSTKSPLLLASVSDDCTAAVTELQPELKQIYRSYAHNDFVHGLSWDSQSNKLLTCGWDRQVISHDINIATSMAV</sequence>
<dbReference type="PRINTS" id="PR00320">
    <property type="entry name" value="GPROTEINBRPT"/>
</dbReference>
<dbReference type="Proteomes" id="UP000007110">
    <property type="component" value="Unassembled WGS sequence"/>
</dbReference>
<keyword evidence="3 5" id="KW-0853">WD repeat</keyword>
<dbReference type="AlphaFoldDB" id="A0A7M7NZA7"/>
<dbReference type="GeneID" id="100890916"/>
<dbReference type="PANTHER" id="PTHR46853">
    <property type="entry name" value="METHYLOSOME PROTEIN 50"/>
    <property type="match status" value="1"/>
</dbReference>
<evidence type="ECO:0000313" key="7">
    <source>
        <dbReference type="Proteomes" id="UP000007110"/>
    </source>
</evidence>
<protein>
    <recommendedName>
        <fullName evidence="8">Methylosome protein 50</fullName>
    </recommendedName>
</protein>
<evidence type="ECO:0000256" key="4">
    <source>
        <dbReference type="ARBA" id="ARBA00022737"/>
    </source>
</evidence>
<name>A0A7M7NZA7_STRPU</name>
<dbReference type="InterPro" id="IPR036322">
    <property type="entry name" value="WD40_repeat_dom_sf"/>
</dbReference>
<dbReference type="OMA" id="HTVGWDG"/>
<dbReference type="InterPro" id="IPR020472">
    <property type="entry name" value="WD40_PAC1"/>
</dbReference>
<evidence type="ECO:0000256" key="2">
    <source>
        <dbReference type="ARBA" id="ARBA00022490"/>
    </source>
</evidence>
<keyword evidence="4" id="KW-0677">Repeat</keyword>
<evidence type="ECO:0000313" key="6">
    <source>
        <dbReference type="EnsemblMetazoa" id="XP_030843749"/>
    </source>
</evidence>
<feature type="repeat" description="WD" evidence="5">
    <location>
        <begin position="146"/>
        <end position="188"/>
    </location>
</feature>
<keyword evidence="2" id="KW-0963">Cytoplasm</keyword>
<keyword evidence="7" id="KW-1185">Reference proteome</keyword>
<dbReference type="PROSITE" id="PS50294">
    <property type="entry name" value="WD_REPEATS_REGION"/>
    <property type="match status" value="2"/>
</dbReference>
<dbReference type="SUPFAM" id="SSF50978">
    <property type="entry name" value="WD40 repeat-like"/>
    <property type="match status" value="1"/>
</dbReference>
<organism evidence="6 7">
    <name type="scientific">Strongylocentrotus purpuratus</name>
    <name type="common">Purple sea urchin</name>
    <dbReference type="NCBI Taxonomy" id="7668"/>
    <lineage>
        <taxon>Eukaryota</taxon>
        <taxon>Metazoa</taxon>
        <taxon>Echinodermata</taxon>
        <taxon>Eleutherozoa</taxon>
        <taxon>Echinozoa</taxon>
        <taxon>Echinoidea</taxon>
        <taxon>Euechinoidea</taxon>
        <taxon>Echinacea</taxon>
        <taxon>Camarodonta</taxon>
        <taxon>Echinidea</taxon>
        <taxon>Strongylocentrotidae</taxon>
        <taxon>Strongylocentrotus</taxon>
    </lineage>
</organism>
<evidence type="ECO:0000256" key="5">
    <source>
        <dbReference type="PROSITE-ProRule" id="PRU00221"/>
    </source>
</evidence>
<dbReference type="Gene3D" id="2.130.10.10">
    <property type="entry name" value="YVTN repeat-like/Quinoprotein amine dehydrogenase"/>
    <property type="match status" value="1"/>
</dbReference>
<dbReference type="InterPro" id="IPR001680">
    <property type="entry name" value="WD40_rpt"/>
</dbReference>
<accession>A0A7M7NZA7</accession>
<evidence type="ECO:0008006" key="8">
    <source>
        <dbReference type="Google" id="ProtNLM"/>
    </source>
</evidence>
<dbReference type="PANTHER" id="PTHR46853:SF1">
    <property type="entry name" value="METHYLOSOME PROTEIN 50"/>
    <property type="match status" value="1"/>
</dbReference>
<proteinExistence type="predicted"/>
<dbReference type="InterPro" id="IPR052139">
    <property type="entry name" value="Methylosome_Comp_WDR77"/>
</dbReference>
<dbReference type="InterPro" id="IPR019775">
    <property type="entry name" value="WD40_repeat_CS"/>
</dbReference>
<dbReference type="InterPro" id="IPR015943">
    <property type="entry name" value="WD40/YVTN_repeat-like_dom_sf"/>
</dbReference>
<reference evidence="6" key="2">
    <citation type="submission" date="2021-01" db="UniProtKB">
        <authorList>
            <consortium name="EnsemblMetazoa"/>
        </authorList>
    </citation>
    <scope>IDENTIFICATION</scope>
</reference>